<dbReference type="RefSeq" id="XP_014144333.1">
    <property type="nucleotide sequence ID" value="XM_014288858.1"/>
</dbReference>
<dbReference type="AlphaFoldDB" id="A0A0L0F197"/>
<dbReference type="GeneID" id="25917548"/>
<evidence type="ECO:0000313" key="2">
    <source>
        <dbReference type="Proteomes" id="UP000054560"/>
    </source>
</evidence>
<organism evidence="1 2">
    <name type="scientific">Sphaeroforma arctica JP610</name>
    <dbReference type="NCBI Taxonomy" id="667725"/>
    <lineage>
        <taxon>Eukaryota</taxon>
        <taxon>Ichthyosporea</taxon>
        <taxon>Ichthyophonida</taxon>
        <taxon>Sphaeroforma</taxon>
    </lineage>
</organism>
<keyword evidence="2" id="KW-1185">Reference proteome</keyword>
<dbReference type="EMBL" id="KQ251191">
    <property type="protein sequence ID" value="KNC70431.1"/>
    <property type="molecule type" value="Genomic_DNA"/>
</dbReference>
<evidence type="ECO:0000313" key="1">
    <source>
        <dbReference type="EMBL" id="KNC70431.1"/>
    </source>
</evidence>
<name>A0A0L0F197_9EUKA</name>
<dbReference type="Proteomes" id="UP000054560">
    <property type="component" value="Unassembled WGS sequence"/>
</dbReference>
<sequence>MAQVAFMPFEAFQTLQQHFTLHTPVLRGRPFAFSLDERASRGTKHQFANFMQ</sequence>
<reference evidence="1 2" key="1">
    <citation type="submission" date="2011-02" db="EMBL/GenBank/DDBJ databases">
        <title>The Genome Sequence of Sphaeroforma arctica JP610.</title>
        <authorList>
            <consortium name="The Broad Institute Genome Sequencing Platform"/>
            <person name="Russ C."/>
            <person name="Cuomo C."/>
            <person name="Young S.K."/>
            <person name="Zeng Q."/>
            <person name="Gargeya S."/>
            <person name="Alvarado L."/>
            <person name="Berlin A."/>
            <person name="Chapman S.B."/>
            <person name="Chen Z."/>
            <person name="Freedman E."/>
            <person name="Gellesch M."/>
            <person name="Goldberg J."/>
            <person name="Griggs A."/>
            <person name="Gujja S."/>
            <person name="Heilman E."/>
            <person name="Heiman D."/>
            <person name="Howarth C."/>
            <person name="Mehta T."/>
            <person name="Neiman D."/>
            <person name="Pearson M."/>
            <person name="Roberts A."/>
            <person name="Saif S."/>
            <person name="Shea T."/>
            <person name="Shenoy N."/>
            <person name="Sisk P."/>
            <person name="Stolte C."/>
            <person name="Sykes S."/>
            <person name="White J."/>
            <person name="Yandava C."/>
            <person name="Burger G."/>
            <person name="Gray M.W."/>
            <person name="Holland P.W.H."/>
            <person name="King N."/>
            <person name="Lang F.B.F."/>
            <person name="Roger A.J."/>
            <person name="Ruiz-Trillo I."/>
            <person name="Haas B."/>
            <person name="Nusbaum C."/>
            <person name="Birren B."/>
        </authorList>
    </citation>
    <scope>NUCLEOTIDE SEQUENCE [LARGE SCALE GENOMIC DNA]</scope>
    <source>
        <strain evidence="1 2">JP610</strain>
    </source>
</reference>
<protein>
    <submittedName>
        <fullName evidence="1">Uncharacterized protein</fullName>
    </submittedName>
</protein>
<gene>
    <name evidence="1" type="ORF">SARC_17044</name>
</gene>
<proteinExistence type="predicted"/>
<feature type="non-terminal residue" evidence="1">
    <location>
        <position position="52"/>
    </location>
</feature>
<accession>A0A0L0F197</accession>